<reference evidence="8 9" key="1">
    <citation type="submission" date="2021-10" db="EMBL/GenBank/DDBJ databases">
        <authorList>
            <person name="Criscuolo A."/>
        </authorList>
    </citation>
    <scope>NUCLEOTIDE SEQUENCE [LARGE SCALE GENOMIC DNA]</scope>
    <source>
        <strain evidence="9">CIP 111883</strain>
    </source>
</reference>
<evidence type="ECO:0000256" key="2">
    <source>
        <dbReference type="ARBA" id="ARBA00022723"/>
    </source>
</evidence>
<name>A0ABM8YS54_9BACI</name>
<dbReference type="Gene3D" id="1.20.5.700">
    <property type="entry name" value="Single helix bin"/>
    <property type="match status" value="1"/>
</dbReference>
<accession>A0ABM8YS54</accession>
<evidence type="ECO:0000256" key="1">
    <source>
        <dbReference type="ARBA" id="ARBA00022714"/>
    </source>
</evidence>
<evidence type="ECO:0000256" key="3">
    <source>
        <dbReference type="ARBA" id="ARBA00023004"/>
    </source>
</evidence>
<dbReference type="PANTHER" id="PTHR10134">
    <property type="entry name" value="CYTOCHROME B-C1 COMPLEX SUBUNIT RIESKE, MITOCHONDRIAL"/>
    <property type="match status" value="1"/>
</dbReference>
<evidence type="ECO:0000256" key="4">
    <source>
        <dbReference type="ARBA" id="ARBA00023014"/>
    </source>
</evidence>
<dbReference type="Gene3D" id="2.102.10.10">
    <property type="entry name" value="Rieske [2Fe-2S] iron-sulphur domain"/>
    <property type="match status" value="1"/>
</dbReference>
<evidence type="ECO:0000259" key="7">
    <source>
        <dbReference type="PROSITE" id="PS51296"/>
    </source>
</evidence>
<keyword evidence="2" id="KW-0479">Metal-binding</keyword>
<dbReference type="InterPro" id="IPR036922">
    <property type="entry name" value="Rieske_2Fe-2S_sf"/>
</dbReference>
<dbReference type="SUPFAM" id="SSF50022">
    <property type="entry name" value="ISP domain"/>
    <property type="match status" value="1"/>
</dbReference>
<keyword evidence="3" id="KW-0408">Iron</keyword>
<sequence>MRLSKISHNLAIFSDHDLIDLGTRLIYHENVLVFYVLSSIVRIGLSSSYRGGKTMSEKNHRVSRRQFLNYTLTGVGGFMAAGMLMPMVRFAIDPVLKAGTDQDFVYVCEESELTTEPERFDFKIDQVDAWYESEEPRSAWIFKAENGDIVALSPVCKHLGCTVNWASDEANPNRFFCPCHYGLYEKNGDNVPNTPPLAPLDVYQHRVEDGKVYLGSAKPKGEA</sequence>
<proteinExistence type="predicted"/>
<feature type="domain" description="Rieske" evidence="7">
    <location>
        <begin position="141"/>
        <end position="214"/>
    </location>
</feature>
<dbReference type="InterPro" id="IPR017941">
    <property type="entry name" value="Rieske_2Fe-2S"/>
</dbReference>
<protein>
    <submittedName>
        <fullName evidence="8">Cytochrome b6-f complex iron-sulfur subunit</fullName>
    </submittedName>
</protein>
<keyword evidence="4" id="KW-0411">Iron-sulfur</keyword>
<keyword evidence="1" id="KW-0001">2Fe-2S</keyword>
<dbReference type="PROSITE" id="PS51296">
    <property type="entry name" value="RIESKE"/>
    <property type="match status" value="1"/>
</dbReference>
<keyword evidence="9" id="KW-1185">Reference proteome</keyword>
<keyword evidence="5" id="KW-1015">Disulfide bond</keyword>
<keyword evidence="6" id="KW-0812">Transmembrane</keyword>
<dbReference type="Proteomes" id="UP000789833">
    <property type="component" value="Unassembled WGS sequence"/>
</dbReference>
<keyword evidence="6" id="KW-0472">Membrane</keyword>
<feature type="transmembrane region" description="Helical" evidence="6">
    <location>
        <begin position="67"/>
        <end position="88"/>
    </location>
</feature>
<organism evidence="8 9">
    <name type="scientific">Sutcliffiella rhizosphaerae</name>
    <dbReference type="NCBI Taxonomy" id="2880967"/>
    <lineage>
        <taxon>Bacteria</taxon>
        <taxon>Bacillati</taxon>
        <taxon>Bacillota</taxon>
        <taxon>Bacilli</taxon>
        <taxon>Bacillales</taxon>
        <taxon>Bacillaceae</taxon>
        <taxon>Sutcliffiella</taxon>
    </lineage>
</organism>
<dbReference type="InterPro" id="IPR014349">
    <property type="entry name" value="Rieske_Fe-S_prot"/>
</dbReference>
<dbReference type="EMBL" id="CAKJTJ010000024">
    <property type="protein sequence ID" value="CAG9622640.1"/>
    <property type="molecule type" value="Genomic_DNA"/>
</dbReference>
<keyword evidence="6" id="KW-1133">Transmembrane helix</keyword>
<dbReference type="Pfam" id="PF00355">
    <property type="entry name" value="Rieske"/>
    <property type="match status" value="1"/>
</dbReference>
<feature type="transmembrane region" description="Helical" evidence="6">
    <location>
        <begin position="25"/>
        <end position="46"/>
    </location>
</feature>
<gene>
    <name evidence="8" type="primary">petC_1</name>
    <name evidence="8" type="ORF">BACCIP111883_03431</name>
</gene>
<evidence type="ECO:0000256" key="5">
    <source>
        <dbReference type="ARBA" id="ARBA00023157"/>
    </source>
</evidence>
<comment type="caution">
    <text evidence="8">The sequence shown here is derived from an EMBL/GenBank/DDBJ whole genome shotgun (WGS) entry which is preliminary data.</text>
</comment>
<evidence type="ECO:0000256" key="6">
    <source>
        <dbReference type="SAM" id="Phobius"/>
    </source>
</evidence>
<dbReference type="CDD" id="cd03467">
    <property type="entry name" value="Rieske"/>
    <property type="match status" value="1"/>
</dbReference>
<evidence type="ECO:0000313" key="8">
    <source>
        <dbReference type="EMBL" id="CAG9622640.1"/>
    </source>
</evidence>
<evidence type="ECO:0000313" key="9">
    <source>
        <dbReference type="Proteomes" id="UP000789833"/>
    </source>
</evidence>